<sequence>MVSEQPTRKIVKVLRDAGFTPARTVGSHTVWVNGNVSISVPDGHKTISPGVVRKVHKAIEEAQK</sequence>
<evidence type="ECO:0000313" key="8">
    <source>
        <dbReference type="EMBL" id="QMU97861.1"/>
    </source>
</evidence>
<proteinExistence type="inferred from homology"/>
<comment type="similarity">
    <text evidence="1">Belongs to the HicA mRNA interferase family.</text>
</comment>
<dbReference type="GO" id="GO:0003729">
    <property type="term" value="F:mRNA binding"/>
    <property type="evidence" value="ECO:0007669"/>
    <property type="project" value="InterPro"/>
</dbReference>
<dbReference type="GO" id="GO:0004519">
    <property type="term" value="F:endonuclease activity"/>
    <property type="evidence" value="ECO:0007669"/>
    <property type="project" value="UniProtKB-KW"/>
</dbReference>
<reference evidence="8 9" key="1">
    <citation type="journal article" date="2020" name="Front. Microbiol.">
        <title>Design of Bacterial Strain-Specific qPCR Assays Using NGS Data and Publicly Available Resources and Its Application to Track Biocontrol Strains.</title>
        <authorList>
            <person name="Hernandez I."/>
            <person name="Sant C."/>
            <person name="Martinez R."/>
            <person name="Fernandez C."/>
        </authorList>
    </citation>
    <scope>NUCLEOTIDE SEQUENCE [LARGE SCALE GENOMIC DNA]</scope>
    <source>
        <strain evidence="8 9">B24</strain>
    </source>
</reference>
<dbReference type="InterPro" id="IPR038570">
    <property type="entry name" value="HicA_sf"/>
</dbReference>
<dbReference type="RefSeq" id="WP_182252871.1">
    <property type="nucleotide sequence ID" value="NZ_CP043732.1"/>
</dbReference>
<dbReference type="SUPFAM" id="SSF54786">
    <property type="entry name" value="YcfA/nrd intein domain"/>
    <property type="match status" value="1"/>
</dbReference>
<keyword evidence="3" id="KW-0540">Nuclease</keyword>
<keyword evidence="2" id="KW-1277">Toxin-antitoxin system</keyword>
<evidence type="ECO:0000256" key="3">
    <source>
        <dbReference type="ARBA" id="ARBA00022722"/>
    </source>
</evidence>
<evidence type="ECO:0000256" key="7">
    <source>
        <dbReference type="ARBA" id="ARBA00023016"/>
    </source>
</evidence>
<keyword evidence="6" id="KW-0694">RNA-binding</keyword>
<dbReference type="InterPro" id="IPR012933">
    <property type="entry name" value="HicA_mRNA_interferase"/>
</dbReference>
<keyword evidence="4" id="KW-0255">Endonuclease</keyword>
<evidence type="ECO:0000313" key="9">
    <source>
        <dbReference type="Proteomes" id="UP000515708"/>
    </source>
</evidence>
<organism evidence="8 9">
    <name type="scientific">Microbacterium esteraromaticum</name>
    <dbReference type="NCBI Taxonomy" id="57043"/>
    <lineage>
        <taxon>Bacteria</taxon>
        <taxon>Bacillati</taxon>
        <taxon>Actinomycetota</taxon>
        <taxon>Actinomycetes</taxon>
        <taxon>Micrococcales</taxon>
        <taxon>Microbacteriaceae</taxon>
        <taxon>Microbacterium</taxon>
    </lineage>
</organism>
<dbReference type="Gene3D" id="3.30.920.30">
    <property type="entry name" value="Hypothetical protein"/>
    <property type="match status" value="1"/>
</dbReference>
<dbReference type="AlphaFoldDB" id="A0A7D8ACS9"/>
<dbReference type="EMBL" id="CP043732">
    <property type="protein sequence ID" value="QMU97861.1"/>
    <property type="molecule type" value="Genomic_DNA"/>
</dbReference>
<dbReference type="Proteomes" id="UP000515708">
    <property type="component" value="Chromosome"/>
</dbReference>
<evidence type="ECO:0000256" key="1">
    <source>
        <dbReference type="ARBA" id="ARBA00006620"/>
    </source>
</evidence>
<gene>
    <name evidence="8" type="ORF">FVO59_12065</name>
</gene>
<dbReference type="Pfam" id="PF07927">
    <property type="entry name" value="HicA_toxin"/>
    <property type="match status" value="1"/>
</dbReference>
<keyword evidence="5" id="KW-0378">Hydrolase</keyword>
<name>A0A7D8ACS9_9MICO</name>
<evidence type="ECO:0000256" key="4">
    <source>
        <dbReference type="ARBA" id="ARBA00022759"/>
    </source>
</evidence>
<evidence type="ECO:0000256" key="5">
    <source>
        <dbReference type="ARBA" id="ARBA00022801"/>
    </source>
</evidence>
<dbReference type="GO" id="GO:0016787">
    <property type="term" value="F:hydrolase activity"/>
    <property type="evidence" value="ECO:0007669"/>
    <property type="project" value="UniProtKB-KW"/>
</dbReference>
<evidence type="ECO:0000256" key="2">
    <source>
        <dbReference type="ARBA" id="ARBA00022649"/>
    </source>
</evidence>
<protein>
    <submittedName>
        <fullName evidence="8">Type II toxin-antitoxin system HicA family toxin</fullName>
    </submittedName>
</protein>
<accession>A0A7D8ACS9</accession>
<evidence type="ECO:0000256" key="6">
    <source>
        <dbReference type="ARBA" id="ARBA00022884"/>
    </source>
</evidence>
<keyword evidence="7" id="KW-0346">Stress response</keyword>